<protein>
    <submittedName>
        <fullName evidence="2">Methionyl-tRNA synthetase family protein</fullName>
    </submittedName>
</protein>
<sequence>MLIAILSPCFILTFSMASIYCSTSLPTSPDNFIVRGCESAYAASGTMEPYPAPVYPNCSLRQNKRHD</sequence>
<feature type="signal peptide" evidence="1">
    <location>
        <begin position="1"/>
        <end position="17"/>
    </location>
</feature>
<accession>A0A2P2M8X3</accession>
<organism evidence="2">
    <name type="scientific">Rhizophora mucronata</name>
    <name type="common">Asiatic mangrove</name>
    <dbReference type="NCBI Taxonomy" id="61149"/>
    <lineage>
        <taxon>Eukaryota</taxon>
        <taxon>Viridiplantae</taxon>
        <taxon>Streptophyta</taxon>
        <taxon>Embryophyta</taxon>
        <taxon>Tracheophyta</taxon>
        <taxon>Spermatophyta</taxon>
        <taxon>Magnoliopsida</taxon>
        <taxon>eudicotyledons</taxon>
        <taxon>Gunneridae</taxon>
        <taxon>Pentapetalae</taxon>
        <taxon>rosids</taxon>
        <taxon>fabids</taxon>
        <taxon>Malpighiales</taxon>
        <taxon>Rhizophoraceae</taxon>
        <taxon>Rhizophora</taxon>
    </lineage>
</organism>
<evidence type="ECO:0000313" key="2">
    <source>
        <dbReference type="EMBL" id="MBX26637.1"/>
    </source>
</evidence>
<reference evidence="2" key="1">
    <citation type="submission" date="2018-02" db="EMBL/GenBank/DDBJ databases">
        <title>Rhizophora mucronata_Transcriptome.</title>
        <authorList>
            <person name="Meera S.P."/>
            <person name="Sreeshan A."/>
            <person name="Augustine A."/>
        </authorList>
    </citation>
    <scope>NUCLEOTIDE SEQUENCE</scope>
    <source>
        <tissue evidence="2">Leaf</tissue>
    </source>
</reference>
<dbReference type="EMBL" id="GGEC01046153">
    <property type="protein sequence ID" value="MBX26637.1"/>
    <property type="molecule type" value="Transcribed_RNA"/>
</dbReference>
<dbReference type="GO" id="GO:0004812">
    <property type="term" value="F:aminoacyl-tRNA ligase activity"/>
    <property type="evidence" value="ECO:0007669"/>
    <property type="project" value="UniProtKB-KW"/>
</dbReference>
<evidence type="ECO:0000256" key="1">
    <source>
        <dbReference type="SAM" id="SignalP"/>
    </source>
</evidence>
<keyword evidence="2" id="KW-0030">Aminoacyl-tRNA synthetase</keyword>
<name>A0A2P2M8X3_RHIMU</name>
<proteinExistence type="predicted"/>
<feature type="chain" id="PRO_5015130157" evidence="1">
    <location>
        <begin position="18"/>
        <end position="67"/>
    </location>
</feature>
<keyword evidence="2" id="KW-0436">Ligase</keyword>
<dbReference type="AlphaFoldDB" id="A0A2P2M8X3"/>
<keyword evidence="1" id="KW-0732">Signal</keyword>